<feature type="compositionally biased region" description="Low complexity" evidence="8">
    <location>
        <begin position="42"/>
        <end position="57"/>
    </location>
</feature>
<evidence type="ECO:0000256" key="1">
    <source>
        <dbReference type="ARBA" id="ARBA00006962"/>
    </source>
</evidence>
<evidence type="ECO:0000256" key="3">
    <source>
        <dbReference type="ARBA" id="ARBA00022676"/>
    </source>
</evidence>
<dbReference type="GO" id="GO:0016906">
    <property type="term" value="F:sterol 3-beta-glucosyltransferase activity"/>
    <property type="evidence" value="ECO:0007669"/>
    <property type="project" value="UniProtKB-EC"/>
</dbReference>
<dbReference type="Pfam" id="PF03033">
    <property type="entry name" value="Glyco_transf_28"/>
    <property type="match status" value="1"/>
</dbReference>
<evidence type="ECO:0000256" key="4">
    <source>
        <dbReference type="ARBA" id="ARBA00022679"/>
    </source>
</evidence>
<keyword evidence="4" id="KW-0808">Transferase</keyword>
<dbReference type="InterPro" id="IPR001849">
    <property type="entry name" value="PH_domain"/>
</dbReference>
<dbReference type="Gene3D" id="2.30.29.30">
    <property type="entry name" value="Pleckstrin-homology domain (PH domain)/Phosphotyrosine-binding domain (PTB)"/>
    <property type="match status" value="1"/>
</dbReference>
<dbReference type="InterPro" id="IPR004276">
    <property type="entry name" value="GlycoTrans_28_N"/>
</dbReference>
<dbReference type="Gene3D" id="3.40.50.2000">
    <property type="entry name" value="Glycogen Phosphorylase B"/>
    <property type="match status" value="2"/>
</dbReference>
<feature type="region of interest" description="Disordered" evidence="8">
    <location>
        <begin position="390"/>
        <end position="409"/>
    </location>
</feature>
<feature type="compositionally biased region" description="Polar residues" evidence="8">
    <location>
        <begin position="394"/>
        <end position="409"/>
    </location>
</feature>
<dbReference type="Pfam" id="PF06722">
    <property type="entry name" value="EryCIII-like_C"/>
    <property type="match status" value="1"/>
</dbReference>
<dbReference type="SUPFAM" id="SSF53756">
    <property type="entry name" value="UDP-Glycosyltransferase/glycogen phosphorylase"/>
    <property type="match status" value="1"/>
</dbReference>
<reference evidence="10 11" key="1">
    <citation type="submission" date="2009-11" db="EMBL/GenBank/DDBJ databases">
        <title>Annotation of Allomyces macrogynus ATCC 38327.</title>
        <authorList>
            <consortium name="The Broad Institute Genome Sequencing Platform"/>
            <person name="Russ C."/>
            <person name="Cuomo C."/>
            <person name="Burger G."/>
            <person name="Gray M.W."/>
            <person name="Holland P.W.H."/>
            <person name="King N."/>
            <person name="Lang F.B.F."/>
            <person name="Roger A.J."/>
            <person name="Ruiz-Trillo I."/>
            <person name="Young S.K."/>
            <person name="Zeng Q."/>
            <person name="Gargeya S."/>
            <person name="Fitzgerald M."/>
            <person name="Haas B."/>
            <person name="Abouelleil A."/>
            <person name="Alvarado L."/>
            <person name="Arachchi H.M."/>
            <person name="Berlin A."/>
            <person name="Chapman S.B."/>
            <person name="Gearin G."/>
            <person name="Goldberg J."/>
            <person name="Griggs A."/>
            <person name="Gujja S."/>
            <person name="Hansen M."/>
            <person name="Heiman D."/>
            <person name="Howarth C."/>
            <person name="Larimer J."/>
            <person name="Lui A."/>
            <person name="MacDonald P.J.P."/>
            <person name="McCowen C."/>
            <person name="Montmayeur A."/>
            <person name="Murphy C."/>
            <person name="Neiman D."/>
            <person name="Pearson M."/>
            <person name="Priest M."/>
            <person name="Roberts A."/>
            <person name="Saif S."/>
            <person name="Shea T."/>
            <person name="Sisk P."/>
            <person name="Stolte C."/>
            <person name="Sykes S."/>
            <person name="Wortman J."/>
            <person name="Nusbaum C."/>
            <person name="Birren B."/>
        </authorList>
    </citation>
    <scope>NUCLEOTIDE SEQUENCE [LARGE SCALE GENOMIC DNA]</scope>
    <source>
        <strain evidence="10 11">ATCC 38327</strain>
    </source>
</reference>
<evidence type="ECO:0000256" key="5">
    <source>
        <dbReference type="ARBA" id="ARBA00029843"/>
    </source>
</evidence>
<dbReference type="GO" id="GO:0005975">
    <property type="term" value="P:carbohydrate metabolic process"/>
    <property type="evidence" value="ECO:0007669"/>
    <property type="project" value="InterPro"/>
</dbReference>
<evidence type="ECO:0000259" key="9">
    <source>
        <dbReference type="PROSITE" id="PS50003"/>
    </source>
</evidence>
<comment type="similarity">
    <text evidence="1">Belongs to the glycosyltransferase 28 family.</text>
</comment>
<dbReference type="PANTHER" id="PTHR48050:SF25">
    <property type="entry name" value="STEROL 3-BETA-GLUCOSYLTRANSFERASE"/>
    <property type="match status" value="1"/>
</dbReference>
<sequence length="1039" mass="111715">MVTFSTAHAALAILEVSVVDDQPLQSMLLPSHPVLPNDDETSSPLPSSLSPTRLPGRPVGPSADSPSPTRKDVLSSERSAGTIGSRASSDALVQALVQVFALDATKTYSLLEEHSCWLVRGVLLKGRLFLLNHAACFYSPIPHDDTPVRAGFLAKQRAPFLGSATYWFVLRDATLSYHNDGKNLLHPIESLHLRDVTSIEPSQSHATTIKVKTARGAVWRLTATSQLAHKEWLRALQAAAFRIQNPDDVRLLLPFSAIQSVTPVPQDDGVQLTLDDDDTYAFAYFQHPDRACATLSRLVNNAMPIPIVINATDHLAPPPTARATPTSLLDKIRRSRSVSVSRAPLAPADRADSGTMIDAPLPRISAATSPARRRTMHRKHASLDLGRAHVIPATPTSPTPRTGAVTPSTGAVTPVDDPFRTHFQVDDTVVAAAAAIWVRTLPRSGRVWVGQWHVGFASAWAGPLRASRLVKASEVADVVMAGMVVTVHVAGGAELVLEFESGGARDAVAVAIRAMAMAVGPVDDDAAAKYSAILQESSGGHPAFTPAIGSDKLDWFPQIAPSRDLIPHVPPTNLHITLLTIGTRGDVQPFIALGKALRSAGHRCRLATHAEYRTWVESHGLEFRPLAGDPAEIMRLCVDHGMFTPAFIRHVSAHLGPWLRGLLDSAWVAAQGTDVLVEAAGCLGAGMHIGEATGIPVFRAFMMPWTRTRAFPHPFAPQAVRGDARVGVKKATVGMYNASTFRAAEQLVWAGTRKYVNQWRREALRLEPVASMPNADEVPFLYGISPTVLPPPSDWADSVHVAGYWFLDEPDVGWKAPVGLVEFLEKDPERTVYIGFGSIVVPDPDELTRTIAAAVSHANVRAVVCRGWADRRRTHAASPIPSLLADHADIYELKSAPHDWLFPRVAGAMHHGGAGTTAAALRAGIPAAIKPWFGDQYFWADRIEALGAGVHVRKWSVASVAAALTALVGDSAMQVTARDVATKLKNENGPAAAVDAIHRDLEYARSVSAQRRGADGVRTSTSPLVRGRAKTRPSSPVVV</sequence>
<dbReference type="eggNOG" id="KOG1192">
    <property type="taxonomic scope" value="Eukaryota"/>
</dbReference>
<dbReference type="OrthoDB" id="10261837at2759"/>
<dbReference type="STRING" id="578462.A0A0L0SEW2"/>
<dbReference type="PROSITE" id="PS50003">
    <property type="entry name" value="PH_DOMAIN"/>
    <property type="match status" value="1"/>
</dbReference>
<dbReference type="OMA" id="SAMAGFH"/>
<evidence type="ECO:0000256" key="8">
    <source>
        <dbReference type="SAM" id="MobiDB-lite"/>
    </source>
</evidence>
<gene>
    <name evidence="10" type="ORF">AMAG_06727</name>
</gene>
<comment type="catalytic activity">
    <reaction evidence="7">
        <text>a sterol + UDP-alpha-D-glucose = a sterol 3-beta-D-glucoside + UDP + H(+)</text>
        <dbReference type="Rhea" id="RHEA:22724"/>
        <dbReference type="ChEBI" id="CHEBI:15378"/>
        <dbReference type="ChEBI" id="CHEBI:15889"/>
        <dbReference type="ChEBI" id="CHEBI:37424"/>
        <dbReference type="ChEBI" id="CHEBI:58223"/>
        <dbReference type="ChEBI" id="CHEBI:58885"/>
        <dbReference type="EC" id="2.4.1.173"/>
    </reaction>
    <physiologicalReaction direction="left-to-right" evidence="7">
        <dbReference type="Rhea" id="RHEA:22725"/>
    </physiologicalReaction>
</comment>
<feature type="region of interest" description="Disordered" evidence="8">
    <location>
        <begin position="1012"/>
        <end position="1039"/>
    </location>
</feature>
<feature type="domain" description="PH" evidence="9">
    <location>
        <begin position="146"/>
        <end position="241"/>
    </location>
</feature>
<keyword evidence="3" id="KW-0328">Glycosyltransferase</keyword>
<dbReference type="Proteomes" id="UP000054350">
    <property type="component" value="Unassembled WGS sequence"/>
</dbReference>
<dbReference type="PANTHER" id="PTHR48050">
    <property type="entry name" value="STEROL 3-BETA-GLUCOSYLTRANSFERASE"/>
    <property type="match status" value="1"/>
</dbReference>
<dbReference type="SMART" id="SM00233">
    <property type="entry name" value="PH"/>
    <property type="match status" value="1"/>
</dbReference>
<organism evidence="10 11">
    <name type="scientific">Allomyces macrogynus (strain ATCC 38327)</name>
    <name type="common">Allomyces javanicus var. macrogynus</name>
    <dbReference type="NCBI Taxonomy" id="578462"/>
    <lineage>
        <taxon>Eukaryota</taxon>
        <taxon>Fungi</taxon>
        <taxon>Fungi incertae sedis</taxon>
        <taxon>Blastocladiomycota</taxon>
        <taxon>Blastocladiomycetes</taxon>
        <taxon>Blastocladiales</taxon>
        <taxon>Blastocladiaceae</taxon>
        <taxon>Allomyces</taxon>
    </lineage>
</organism>
<comment type="catalytic activity">
    <reaction evidence="6">
        <text>ergosterol + UDP-alpha-D-glucose = ergosteryl 3-beta-D-glucoside + UDP + H(+)</text>
        <dbReference type="Rhea" id="RHEA:61836"/>
        <dbReference type="ChEBI" id="CHEBI:15378"/>
        <dbReference type="ChEBI" id="CHEBI:16933"/>
        <dbReference type="ChEBI" id="CHEBI:52973"/>
        <dbReference type="ChEBI" id="CHEBI:58223"/>
        <dbReference type="ChEBI" id="CHEBI:58885"/>
    </reaction>
    <physiologicalReaction direction="left-to-right" evidence="6">
        <dbReference type="Rhea" id="RHEA:61837"/>
    </physiologicalReaction>
</comment>
<evidence type="ECO:0000313" key="11">
    <source>
        <dbReference type="Proteomes" id="UP000054350"/>
    </source>
</evidence>
<protein>
    <recommendedName>
        <fullName evidence="2">sterol 3beta-glucosyltransferase</fullName>
        <ecNumber evidence="2">2.4.1.173</ecNumber>
    </recommendedName>
    <alternativeName>
        <fullName evidence="5">Autophagy-related protein 26</fullName>
    </alternativeName>
</protein>
<feature type="region of interest" description="Disordered" evidence="8">
    <location>
        <begin position="29"/>
        <end position="82"/>
    </location>
</feature>
<evidence type="ECO:0000313" key="10">
    <source>
        <dbReference type="EMBL" id="KNE60967.1"/>
    </source>
</evidence>
<evidence type="ECO:0000256" key="7">
    <source>
        <dbReference type="ARBA" id="ARBA00049453"/>
    </source>
</evidence>
<dbReference type="InterPro" id="IPR002213">
    <property type="entry name" value="UDP_glucos_trans"/>
</dbReference>
<dbReference type="SUPFAM" id="SSF50729">
    <property type="entry name" value="PH domain-like"/>
    <property type="match status" value="1"/>
</dbReference>
<evidence type="ECO:0000256" key="2">
    <source>
        <dbReference type="ARBA" id="ARBA00012650"/>
    </source>
</evidence>
<dbReference type="Pfam" id="PF00169">
    <property type="entry name" value="PH"/>
    <property type="match status" value="1"/>
</dbReference>
<dbReference type="VEuPathDB" id="FungiDB:AMAG_06727"/>
<reference evidence="11" key="2">
    <citation type="submission" date="2009-11" db="EMBL/GenBank/DDBJ databases">
        <title>The Genome Sequence of Allomyces macrogynus strain ATCC 38327.</title>
        <authorList>
            <consortium name="The Broad Institute Genome Sequencing Platform"/>
            <person name="Russ C."/>
            <person name="Cuomo C."/>
            <person name="Shea T."/>
            <person name="Young S.K."/>
            <person name="Zeng Q."/>
            <person name="Koehrsen M."/>
            <person name="Haas B."/>
            <person name="Borodovsky M."/>
            <person name="Guigo R."/>
            <person name="Alvarado L."/>
            <person name="Berlin A."/>
            <person name="Borenstein D."/>
            <person name="Chen Z."/>
            <person name="Engels R."/>
            <person name="Freedman E."/>
            <person name="Gellesch M."/>
            <person name="Goldberg J."/>
            <person name="Griggs A."/>
            <person name="Gujja S."/>
            <person name="Heiman D."/>
            <person name="Hepburn T."/>
            <person name="Howarth C."/>
            <person name="Jen D."/>
            <person name="Larson L."/>
            <person name="Lewis B."/>
            <person name="Mehta T."/>
            <person name="Park D."/>
            <person name="Pearson M."/>
            <person name="Roberts A."/>
            <person name="Saif S."/>
            <person name="Shenoy N."/>
            <person name="Sisk P."/>
            <person name="Stolte C."/>
            <person name="Sykes S."/>
            <person name="Walk T."/>
            <person name="White J."/>
            <person name="Yandava C."/>
            <person name="Burger G."/>
            <person name="Gray M.W."/>
            <person name="Holland P.W.H."/>
            <person name="King N."/>
            <person name="Lang F.B.F."/>
            <person name="Roger A.J."/>
            <person name="Ruiz-Trillo I."/>
            <person name="Lander E."/>
            <person name="Nusbaum C."/>
        </authorList>
    </citation>
    <scope>NUCLEOTIDE SEQUENCE [LARGE SCALE GENOMIC DNA]</scope>
    <source>
        <strain evidence="11">ATCC 38327</strain>
    </source>
</reference>
<dbReference type="EC" id="2.4.1.173" evidence="2"/>
<proteinExistence type="inferred from homology"/>
<dbReference type="AlphaFoldDB" id="A0A0L0SEW2"/>
<dbReference type="InterPro" id="IPR011993">
    <property type="entry name" value="PH-like_dom_sf"/>
</dbReference>
<dbReference type="EMBL" id="GG745337">
    <property type="protein sequence ID" value="KNE60967.1"/>
    <property type="molecule type" value="Genomic_DNA"/>
</dbReference>
<name>A0A0L0SEW2_ALLM3</name>
<dbReference type="FunFam" id="3.40.50.2000:FF:000029">
    <property type="entry name" value="Sterol 3-beta-glucosyltransferase"/>
    <property type="match status" value="1"/>
</dbReference>
<dbReference type="FunFam" id="3.40.50.2000:FF:000009">
    <property type="entry name" value="Sterol 3-beta-glucosyltransferase UGT80A2"/>
    <property type="match status" value="1"/>
</dbReference>
<accession>A0A0L0SEW2</accession>
<dbReference type="InterPro" id="IPR010610">
    <property type="entry name" value="EryCIII-like_C"/>
</dbReference>
<dbReference type="CDD" id="cd03784">
    <property type="entry name" value="GT1_Gtf-like"/>
    <property type="match status" value="1"/>
</dbReference>
<dbReference type="GO" id="GO:0016125">
    <property type="term" value="P:sterol metabolic process"/>
    <property type="evidence" value="ECO:0007669"/>
    <property type="project" value="TreeGrafter"/>
</dbReference>
<keyword evidence="11" id="KW-1185">Reference proteome</keyword>
<dbReference type="InterPro" id="IPR050426">
    <property type="entry name" value="Glycosyltransferase_28"/>
</dbReference>
<evidence type="ECO:0000256" key="6">
    <source>
        <dbReference type="ARBA" id="ARBA00047886"/>
    </source>
</evidence>